<proteinExistence type="predicted"/>
<reference evidence="1 2" key="1">
    <citation type="journal article" date="2015" name="Sci. Rep.">
        <title>Chromosome-level genome map provides insights into diverse defense mechanisms in the medicinal fungus Ganoderma sinense.</title>
        <authorList>
            <person name="Zhu Y."/>
            <person name="Xu J."/>
            <person name="Sun C."/>
            <person name="Zhou S."/>
            <person name="Xu H."/>
            <person name="Nelson D.R."/>
            <person name="Qian J."/>
            <person name="Song J."/>
            <person name="Luo H."/>
            <person name="Xiang L."/>
            <person name="Li Y."/>
            <person name="Xu Z."/>
            <person name="Ji A."/>
            <person name="Wang L."/>
            <person name="Lu S."/>
            <person name="Hayward A."/>
            <person name="Sun W."/>
            <person name="Li X."/>
            <person name="Schwartz D.C."/>
            <person name="Wang Y."/>
            <person name="Chen S."/>
        </authorList>
    </citation>
    <scope>NUCLEOTIDE SEQUENCE [LARGE SCALE GENOMIC DNA]</scope>
    <source>
        <strain evidence="1 2">ZZ0214-1</strain>
    </source>
</reference>
<dbReference type="AlphaFoldDB" id="A0A2G8RV38"/>
<evidence type="ECO:0000313" key="1">
    <source>
        <dbReference type="EMBL" id="PIL25198.1"/>
    </source>
</evidence>
<accession>A0A2G8RV38</accession>
<comment type="caution">
    <text evidence="1">The sequence shown here is derived from an EMBL/GenBank/DDBJ whole genome shotgun (WGS) entry which is preliminary data.</text>
</comment>
<name>A0A2G8RV38_9APHY</name>
<protein>
    <submittedName>
        <fullName evidence="1">Uncharacterized protein</fullName>
    </submittedName>
</protein>
<gene>
    <name evidence="1" type="ORF">GSI_13087</name>
</gene>
<sequence length="67" mass="7206">MTCGTSSGLGRSLYIVSPKFYLVKAYTSQDRQKLRHTSAACIQHSRDSLIPPRALHAAVAVSVAFAA</sequence>
<keyword evidence="2" id="KW-1185">Reference proteome</keyword>
<dbReference type="Proteomes" id="UP000230002">
    <property type="component" value="Unassembled WGS sequence"/>
</dbReference>
<evidence type="ECO:0000313" key="2">
    <source>
        <dbReference type="Proteomes" id="UP000230002"/>
    </source>
</evidence>
<organism evidence="1 2">
    <name type="scientific">Ganoderma sinense ZZ0214-1</name>
    <dbReference type="NCBI Taxonomy" id="1077348"/>
    <lineage>
        <taxon>Eukaryota</taxon>
        <taxon>Fungi</taxon>
        <taxon>Dikarya</taxon>
        <taxon>Basidiomycota</taxon>
        <taxon>Agaricomycotina</taxon>
        <taxon>Agaricomycetes</taxon>
        <taxon>Polyporales</taxon>
        <taxon>Polyporaceae</taxon>
        <taxon>Ganoderma</taxon>
    </lineage>
</organism>
<dbReference type="EMBL" id="AYKW01000056">
    <property type="protein sequence ID" value="PIL25198.1"/>
    <property type="molecule type" value="Genomic_DNA"/>
</dbReference>